<dbReference type="GO" id="GO:0004674">
    <property type="term" value="F:protein serine/threonine kinase activity"/>
    <property type="evidence" value="ECO:0007669"/>
    <property type="project" value="UniProtKB-KW"/>
</dbReference>
<dbReference type="Proteomes" id="UP000236291">
    <property type="component" value="Unassembled WGS sequence"/>
</dbReference>
<feature type="binding site" evidence="21">
    <location>
        <position position="363"/>
    </location>
    <ligand>
        <name>ATP</name>
        <dbReference type="ChEBI" id="CHEBI:30616"/>
    </ligand>
</feature>
<evidence type="ECO:0000256" key="19">
    <source>
        <dbReference type="ARBA" id="ARBA00047899"/>
    </source>
</evidence>
<dbReference type="SMART" id="SM00369">
    <property type="entry name" value="LRR_TYP"/>
    <property type="match status" value="3"/>
</dbReference>
<feature type="transmembrane region" description="Helical" evidence="22">
    <location>
        <begin position="270"/>
        <end position="292"/>
    </location>
</feature>
<dbReference type="PANTHER" id="PTHR48053">
    <property type="entry name" value="LEUCINE RICH REPEAT FAMILY PROTEIN, EXPRESSED"/>
    <property type="match status" value="1"/>
</dbReference>
<accession>A0A2K3N8K3</accession>
<dbReference type="InterPro" id="IPR011009">
    <property type="entry name" value="Kinase-like_dom_sf"/>
</dbReference>
<dbReference type="InterPro" id="IPR032675">
    <property type="entry name" value="LRR_dom_sf"/>
</dbReference>
<reference evidence="24 25" key="1">
    <citation type="journal article" date="2014" name="Am. J. Bot.">
        <title>Genome assembly and annotation for red clover (Trifolium pratense; Fabaceae).</title>
        <authorList>
            <person name="Istvanek J."/>
            <person name="Jaros M."/>
            <person name="Krenek A."/>
            <person name="Repkova J."/>
        </authorList>
    </citation>
    <scope>NUCLEOTIDE SEQUENCE [LARGE SCALE GENOMIC DNA]</scope>
    <source>
        <strain evidence="25">cv. Tatra</strain>
        <tissue evidence="24">Young leaves</tissue>
    </source>
</reference>
<keyword evidence="12 21" id="KW-0547">Nucleotide-binding</keyword>
<dbReference type="Pfam" id="PF00560">
    <property type="entry name" value="LRR_1"/>
    <property type="match status" value="3"/>
</dbReference>
<keyword evidence="9 22" id="KW-0812">Transmembrane</keyword>
<reference evidence="24 25" key="2">
    <citation type="journal article" date="2017" name="Front. Plant Sci.">
        <title>Gene Classification and Mining of Molecular Markers Useful in Red Clover (Trifolium pratense) Breeding.</title>
        <authorList>
            <person name="Istvanek J."/>
            <person name="Dluhosova J."/>
            <person name="Dluhos P."/>
            <person name="Patkova L."/>
            <person name="Nedelnik J."/>
            <person name="Repkova J."/>
        </authorList>
    </citation>
    <scope>NUCLEOTIDE SEQUENCE [LARGE SCALE GENOMIC DNA]</scope>
    <source>
        <strain evidence="25">cv. Tatra</strain>
        <tissue evidence="24">Young leaves</tissue>
    </source>
</reference>
<keyword evidence="7" id="KW-0433">Leucine-rich repeat</keyword>
<evidence type="ECO:0000256" key="21">
    <source>
        <dbReference type="PROSITE-ProRule" id="PRU10141"/>
    </source>
</evidence>
<organism evidence="24 25">
    <name type="scientific">Trifolium pratense</name>
    <name type="common">Red clover</name>
    <dbReference type="NCBI Taxonomy" id="57577"/>
    <lineage>
        <taxon>Eukaryota</taxon>
        <taxon>Viridiplantae</taxon>
        <taxon>Streptophyta</taxon>
        <taxon>Embryophyta</taxon>
        <taxon>Tracheophyta</taxon>
        <taxon>Spermatophyta</taxon>
        <taxon>Magnoliopsida</taxon>
        <taxon>eudicotyledons</taxon>
        <taxon>Gunneridae</taxon>
        <taxon>Pentapetalae</taxon>
        <taxon>rosids</taxon>
        <taxon>fabids</taxon>
        <taxon>Fabales</taxon>
        <taxon>Fabaceae</taxon>
        <taxon>Papilionoideae</taxon>
        <taxon>50 kb inversion clade</taxon>
        <taxon>NPAAA clade</taxon>
        <taxon>Hologalegina</taxon>
        <taxon>IRL clade</taxon>
        <taxon>Trifolieae</taxon>
        <taxon>Trifolium</taxon>
    </lineage>
</organism>
<protein>
    <recommendedName>
        <fullName evidence="4">non-specific serine/threonine protein kinase</fullName>
        <ecNumber evidence="4">2.7.11.1</ecNumber>
    </recommendedName>
</protein>
<dbReference type="InterPro" id="IPR001611">
    <property type="entry name" value="Leu-rich_rpt"/>
</dbReference>
<dbReference type="InterPro" id="IPR000719">
    <property type="entry name" value="Prot_kinase_dom"/>
</dbReference>
<keyword evidence="15 22" id="KW-1133">Transmembrane helix</keyword>
<feature type="domain" description="Protein kinase" evidence="23">
    <location>
        <begin position="335"/>
        <end position="629"/>
    </location>
</feature>
<dbReference type="InterPro" id="IPR008266">
    <property type="entry name" value="Tyr_kinase_AS"/>
</dbReference>
<keyword evidence="17 24" id="KW-0675">Receptor</keyword>
<evidence type="ECO:0000256" key="6">
    <source>
        <dbReference type="ARBA" id="ARBA00022553"/>
    </source>
</evidence>
<evidence type="ECO:0000256" key="14">
    <source>
        <dbReference type="ARBA" id="ARBA00022840"/>
    </source>
</evidence>
<sequence length="656" mass="72192">MNQLSGDLSIDLGGIYPHLNYIDLSHNNFYGTLPSKWGQCKNLTSLKISNNKVGGRLPENLGEASQIHMLDLGSNKLLGEIPISIFRNMTSLFNLNLEGNMLSGVIPNEIRMLSELSSLNLGSNNLSGVIPRDIGECRNLQILNLSSNSFGANIPSQIGNIRSLQNLDLSHNQLSGEVPQEFGKLVVLETLRLSNNNISGLLPSTLENCVSLTSIDISNNELEGPLPNILAFRNATSDLVKNNKGLCGRDIDGLTPCFSKNQRKKSSKKVVILIAVFVGIFVVIVVLVGIFMCARKGKKTMKITEVINPIDDLLSIWSFDGKMVYENIIEATGDFNSQYCIGQGGYGSVYRAELSTGQVVAVKRLHNSEDVLRSSKIEKSFISEIQALTEMRHRHIVRLLGFCSHVRNSFLVYQFVDGSNLSNILMNHEKVQNFKWINRFNVVKGVADALSYMHHEVSPSLIHRDISSKNIMLDENFEAHVTDFGTARFLSHNSSYQTSFAGTFGYTAPGIIRLTGPPNLVWGSVLASKLAYTEEVNEKCDVYSFGVLTLEVVMGMHPGDLILSSILSSSATSLTILLKDVIDQRVSPPVMDEIDKVILMTKLAFACLQQNPQSRPTMHDVSNQLAAKLKPNKAAGVEFSSIKIGEMLPIGCSFHV</sequence>
<dbReference type="PROSITE" id="PS50011">
    <property type="entry name" value="PROTEIN_KINASE_DOM"/>
    <property type="match status" value="1"/>
</dbReference>
<dbReference type="FunFam" id="3.30.200.20:FF:000309">
    <property type="entry name" value="Leucine-rich repeat receptor protein kinase MSP1"/>
    <property type="match status" value="1"/>
</dbReference>
<dbReference type="FunFam" id="3.80.10.10:FF:000383">
    <property type="entry name" value="Leucine-rich repeat receptor protein kinase EMS1"/>
    <property type="match status" value="1"/>
</dbReference>
<evidence type="ECO:0000256" key="9">
    <source>
        <dbReference type="ARBA" id="ARBA00022692"/>
    </source>
</evidence>
<comment type="subcellular location">
    <subcellularLocation>
        <location evidence="1">Cell membrane</location>
    </subcellularLocation>
    <subcellularLocation>
        <location evidence="2">Membrane</location>
        <topology evidence="2">Single-pass type I membrane protein</topology>
    </subcellularLocation>
</comment>
<dbReference type="STRING" id="57577.A0A2K3N8K3"/>
<evidence type="ECO:0000256" key="5">
    <source>
        <dbReference type="ARBA" id="ARBA00022527"/>
    </source>
</evidence>
<dbReference type="EC" id="2.7.11.1" evidence="4"/>
<dbReference type="PANTHER" id="PTHR48053:SF168">
    <property type="entry name" value="LRR RECEPTOR-LIKE KINASE FAMILY PROTEIN"/>
    <property type="match status" value="1"/>
</dbReference>
<evidence type="ECO:0000256" key="8">
    <source>
        <dbReference type="ARBA" id="ARBA00022679"/>
    </source>
</evidence>
<evidence type="ECO:0000256" key="1">
    <source>
        <dbReference type="ARBA" id="ARBA00004236"/>
    </source>
</evidence>
<evidence type="ECO:0000256" key="7">
    <source>
        <dbReference type="ARBA" id="ARBA00022614"/>
    </source>
</evidence>
<evidence type="ECO:0000256" key="4">
    <source>
        <dbReference type="ARBA" id="ARBA00012513"/>
    </source>
</evidence>
<evidence type="ECO:0000256" key="12">
    <source>
        <dbReference type="ARBA" id="ARBA00022741"/>
    </source>
</evidence>
<dbReference type="PROSITE" id="PS00107">
    <property type="entry name" value="PROTEIN_KINASE_ATP"/>
    <property type="match status" value="1"/>
</dbReference>
<evidence type="ECO:0000256" key="22">
    <source>
        <dbReference type="SAM" id="Phobius"/>
    </source>
</evidence>
<evidence type="ECO:0000259" key="23">
    <source>
        <dbReference type="PROSITE" id="PS50011"/>
    </source>
</evidence>
<keyword evidence="10" id="KW-0732">Signal</keyword>
<evidence type="ECO:0000256" key="15">
    <source>
        <dbReference type="ARBA" id="ARBA00022989"/>
    </source>
</evidence>
<keyword evidence="11" id="KW-0677">Repeat</keyword>
<evidence type="ECO:0000256" key="20">
    <source>
        <dbReference type="ARBA" id="ARBA00048679"/>
    </source>
</evidence>
<keyword evidence="8" id="KW-0808">Transferase</keyword>
<dbReference type="AlphaFoldDB" id="A0A2K3N8K3"/>
<evidence type="ECO:0000256" key="2">
    <source>
        <dbReference type="ARBA" id="ARBA00004479"/>
    </source>
</evidence>
<evidence type="ECO:0000256" key="13">
    <source>
        <dbReference type="ARBA" id="ARBA00022777"/>
    </source>
</evidence>
<dbReference type="PROSITE" id="PS00109">
    <property type="entry name" value="PROTEIN_KINASE_TYR"/>
    <property type="match status" value="1"/>
</dbReference>
<evidence type="ECO:0000256" key="11">
    <source>
        <dbReference type="ARBA" id="ARBA00022737"/>
    </source>
</evidence>
<dbReference type="Pfam" id="PF00069">
    <property type="entry name" value="Pkinase"/>
    <property type="match status" value="1"/>
</dbReference>
<gene>
    <name evidence="24" type="ORF">L195_g022631</name>
</gene>
<comment type="catalytic activity">
    <reaction evidence="19">
        <text>L-threonyl-[protein] + ATP = O-phospho-L-threonyl-[protein] + ADP + H(+)</text>
        <dbReference type="Rhea" id="RHEA:46608"/>
        <dbReference type="Rhea" id="RHEA-COMP:11060"/>
        <dbReference type="Rhea" id="RHEA-COMP:11605"/>
        <dbReference type="ChEBI" id="CHEBI:15378"/>
        <dbReference type="ChEBI" id="CHEBI:30013"/>
        <dbReference type="ChEBI" id="CHEBI:30616"/>
        <dbReference type="ChEBI" id="CHEBI:61977"/>
        <dbReference type="ChEBI" id="CHEBI:456216"/>
        <dbReference type="EC" id="2.7.11.1"/>
    </reaction>
</comment>
<evidence type="ECO:0000256" key="18">
    <source>
        <dbReference type="ARBA" id="ARBA00023180"/>
    </source>
</evidence>
<dbReference type="GO" id="GO:0005886">
    <property type="term" value="C:plasma membrane"/>
    <property type="evidence" value="ECO:0007669"/>
    <property type="project" value="UniProtKB-SubCell"/>
</dbReference>
<dbReference type="Gene3D" id="3.80.10.10">
    <property type="entry name" value="Ribonuclease Inhibitor"/>
    <property type="match status" value="1"/>
</dbReference>
<comment type="similarity">
    <text evidence="3">Belongs to the RLP family.</text>
</comment>
<evidence type="ECO:0000313" key="25">
    <source>
        <dbReference type="Proteomes" id="UP000236291"/>
    </source>
</evidence>
<keyword evidence="18" id="KW-0325">Glycoprotein</keyword>
<dbReference type="InterPro" id="IPR051716">
    <property type="entry name" value="Plant_RL_S/T_kinase"/>
</dbReference>
<dbReference type="EMBL" id="ASHM01017685">
    <property type="protein sequence ID" value="PNX99366.1"/>
    <property type="molecule type" value="Genomic_DNA"/>
</dbReference>
<evidence type="ECO:0000256" key="10">
    <source>
        <dbReference type="ARBA" id="ARBA00022729"/>
    </source>
</evidence>
<keyword evidence="6" id="KW-0597">Phosphoprotein</keyword>
<dbReference type="InterPro" id="IPR017441">
    <property type="entry name" value="Protein_kinase_ATP_BS"/>
</dbReference>
<proteinExistence type="inferred from homology"/>
<name>A0A2K3N8K3_TRIPR</name>
<keyword evidence="13 24" id="KW-0418">Kinase</keyword>
<dbReference type="SUPFAM" id="SSF56112">
    <property type="entry name" value="Protein kinase-like (PK-like)"/>
    <property type="match status" value="1"/>
</dbReference>
<dbReference type="FunFam" id="3.80.10.10:FF:000111">
    <property type="entry name" value="LRR receptor-like serine/threonine-protein kinase ERECTA"/>
    <property type="match status" value="1"/>
</dbReference>
<dbReference type="InterPro" id="IPR003591">
    <property type="entry name" value="Leu-rich_rpt_typical-subtyp"/>
</dbReference>
<dbReference type="GO" id="GO:0005524">
    <property type="term" value="F:ATP binding"/>
    <property type="evidence" value="ECO:0007669"/>
    <property type="project" value="UniProtKB-UniRule"/>
</dbReference>
<dbReference type="Gene3D" id="3.30.200.20">
    <property type="entry name" value="Phosphorylase Kinase, domain 1"/>
    <property type="match status" value="1"/>
</dbReference>
<dbReference type="Gene3D" id="1.10.510.10">
    <property type="entry name" value="Transferase(Phosphotransferase) domain 1"/>
    <property type="match status" value="1"/>
</dbReference>
<comment type="catalytic activity">
    <reaction evidence="20">
        <text>L-seryl-[protein] + ATP = O-phospho-L-seryl-[protein] + ADP + H(+)</text>
        <dbReference type="Rhea" id="RHEA:17989"/>
        <dbReference type="Rhea" id="RHEA-COMP:9863"/>
        <dbReference type="Rhea" id="RHEA-COMP:11604"/>
        <dbReference type="ChEBI" id="CHEBI:15378"/>
        <dbReference type="ChEBI" id="CHEBI:29999"/>
        <dbReference type="ChEBI" id="CHEBI:30616"/>
        <dbReference type="ChEBI" id="CHEBI:83421"/>
        <dbReference type="ChEBI" id="CHEBI:456216"/>
        <dbReference type="EC" id="2.7.11.1"/>
    </reaction>
</comment>
<evidence type="ECO:0000256" key="17">
    <source>
        <dbReference type="ARBA" id="ARBA00023170"/>
    </source>
</evidence>
<evidence type="ECO:0000256" key="16">
    <source>
        <dbReference type="ARBA" id="ARBA00023136"/>
    </source>
</evidence>
<evidence type="ECO:0000256" key="3">
    <source>
        <dbReference type="ARBA" id="ARBA00009592"/>
    </source>
</evidence>
<keyword evidence="5" id="KW-0723">Serine/threonine-protein kinase</keyword>
<evidence type="ECO:0000313" key="24">
    <source>
        <dbReference type="EMBL" id="PNX99366.1"/>
    </source>
</evidence>
<keyword evidence="14 21" id="KW-0067">ATP-binding</keyword>
<comment type="caution">
    <text evidence="24">The sequence shown here is derived from an EMBL/GenBank/DDBJ whole genome shotgun (WGS) entry which is preliminary data.</text>
</comment>
<dbReference type="SUPFAM" id="SSF52058">
    <property type="entry name" value="L domain-like"/>
    <property type="match status" value="1"/>
</dbReference>
<keyword evidence="16 22" id="KW-0472">Membrane</keyword>
<dbReference type="Pfam" id="PF13855">
    <property type="entry name" value="LRR_8"/>
    <property type="match status" value="2"/>
</dbReference>